<dbReference type="AlphaFoldDB" id="A0A9D4CAQ1"/>
<keyword evidence="2" id="KW-1185">Reference proteome</keyword>
<comment type="caution">
    <text evidence="1">The sequence shown here is derived from an EMBL/GenBank/DDBJ whole genome shotgun (WGS) entry which is preliminary data.</text>
</comment>
<organism evidence="1 2">
    <name type="scientific">Dreissena polymorpha</name>
    <name type="common">Zebra mussel</name>
    <name type="synonym">Mytilus polymorpha</name>
    <dbReference type="NCBI Taxonomy" id="45954"/>
    <lineage>
        <taxon>Eukaryota</taxon>
        <taxon>Metazoa</taxon>
        <taxon>Spiralia</taxon>
        <taxon>Lophotrochozoa</taxon>
        <taxon>Mollusca</taxon>
        <taxon>Bivalvia</taxon>
        <taxon>Autobranchia</taxon>
        <taxon>Heteroconchia</taxon>
        <taxon>Euheterodonta</taxon>
        <taxon>Imparidentia</taxon>
        <taxon>Neoheterodontei</taxon>
        <taxon>Myida</taxon>
        <taxon>Dreissenoidea</taxon>
        <taxon>Dreissenidae</taxon>
        <taxon>Dreissena</taxon>
    </lineage>
</organism>
<reference evidence="1" key="2">
    <citation type="submission" date="2020-11" db="EMBL/GenBank/DDBJ databases">
        <authorList>
            <person name="McCartney M.A."/>
            <person name="Auch B."/>
            <person name="Kono T."/>
            <person name="Mallez S."/>
            <person name="Becker A."/>
            <person name="Gohl D.M."/>
            <person name="Silverstein K.A.T."/>
            <person name="Koren S."/>
            <person name="Bechman K.B."/>
            <person name="Herman A."/>
            <person name="Abrahante J.E."/>
            <person name="Garbe J."/>
        </authorList>
    </citation>
    <scope>NUCLEOTIDE SEQUENCE</scope>
    <source>
        <strain evidence="1">Duluth1</strain>
        <tissue evidence="1">Whole animal</tissue>
    </source>
</reference>
<accession>A0A9D4CAQ1</accession>
<dbReference type="EMBL" id="JAIWYP010000013">
    <property type="protein sequence ID" value="KAH3720641.1"/>
    <property type="molecule type" value="Genomic_DNA"/>
</dbReference>
<reference evidence="1" key="1">
    <citation type="journal article" date="2019" name="bioRxiv">
        <title>The Genome of the Zebra Mussel, Dreissena polymorpha: A Resource for Invasive Species Research.</title>
        <authorList>
            <person name="McCartney M.A."/>
            <person name="Auch B."/>
            <person name="Kono T."/>
            <person name="Mallez S."/>
            <person name="Zhang Y."/>
            <person name="Obille A."/>
            <person name="Becker A."/>
            <person name="Abrahante J.E."/>
            <person name="Garbe J."/>
            <person name="Badalamenti J.P."/>
            <person name="Herman A."/>
            <person name="Mangelson H."/>
            <person name="Liachko I."/>
            <person name="Sullivan S."/>
            <person name="Sone E.D."/>
            <person name="Koren S."/>
            <person name="Silverstein K.A.T."/>
            <person name="Beckman K.B."/>
            <person name="Gohl D.M."/>
        </authorList>
    </citation>
    <scope>NUCLEOTIDE SEQUENCE</scope>
    <source>
        <strain evidence="1">Duluth1</strain>
        <tissue evidence="1">Whole animal</tissue>
    </source>
</reference>
<protein>
    <submittedName>
        <fullName evidence="1">Uncharacterized protein</fullName>
    </submittedName>
</protein>
<evidence type="ECO:0000313" key="2">
    <source>
        <dbReference type="Proteomes" id="UP000828390"/>
    </source>
</evidence>
<evidence type="ECO:0000313" key="1">
    <source>
        <dbReference type="EMBL" id="KAH3720641.1"/>
    </source>
</evidence>
<name>A0A9D4CAQ1_DREPO</name>
<proteinExistence type="predicted"/>
<sequence>MTAARIWRAGARVVILGQRERESNRVFMVPKAVTCLNSIIQGSYMRGRTALHLSAMCGHVGLLGSLLLVCTDGCCLARNVVVVDELSYLRYPKLICRVMVVAPENMTCK</sequence>
<gene>
    <name evidence="1" type="ORF">DPMN_063543</name>
</gene>
<dbReference type="Proteomes" id="UP000828390">
    <property type="component" value="Unassembled WGS sequence"/>
</dbReference>